<organism evidence="2 3">
    <name type="scientific">Puccinia triticina</name>
    <dbReference type="NCBI Taxonomy" id="208348"/>
    <lineage>
        <taxon>Eukaryota</taxon>
        <taxon>Fungi</taxon>
        <taxon>Dikarya</taxon>
        <taxon>Basidiomycota</taxon>
        <taxon>Pucciniomycotina</taxon>
        <taxon>Pucciniomycetes</taxon>
        <taxon>Pucciniales</taxon>
        <taxon>Pucciniaceae</taxon>
        <taxon>Puccinia</taxon>
    </lineage>
</organism>
<dbReference type="Proteomes" id="UP001164743">
    <property type="component" value="Chromosome 13A"/>
</dbReference>
<protein>
    <submittedName>
        <fullName evidence="2">Uncharacterized protein</fullName>
    </submittedName>
</protein>
<name>A0ABY7CZA2_9BASI</name>
<accession>A0ABY7CZA2</accession>
<dbReference type="GeneID" id="77803635"/>
<reference evidence="2" key="1">
    <citation type="submission" date="2022-10" db="EMBL/GenBank/DDBJ databases">
        <title>Puccinia triticina Genome sequencing and assembly.</title>
        <authorList>
            <person name="Li C."/>
        </authorList>
    </citation>
    <scope>NUCLEOTIDE SEQUENCE</scope>
    <source>
        <strain evidence="2">Pt15</strain>
    </source>
</reference>
<feature type="region of interest" description="Disordered" evidence="1">
    <location>
        <begin position="45"/>
        <end position="73"/>
    </location>
</feature>
<evidence type="ECO:0000256" key="1">
    <source>
        <dbReference type="SAM" id="MobiDB-lite"/>
    </source>
</evidence>
<dbReference type="RefSeq" id="XP_053026219.1">
    <property type="nucleotide sequence ID" value="XM_053162741.1"/>
</dbReference>
<feature type="compositionally biased region" description="Polar residues" evidence="1">
    <location>
        <begin position="45"/>
        <end position="54"/>
    </location>
</feature>
<sequence length="104" mass="11712">MRTNHIPWSDLAEQLFAKNTFTNGYTASRPGEVLPQVPQAKGLSIEQSPASINHQKSKNCPKKEYTSSENDVTQTITRTPASQRARFSKKEKLLKILQIIVKES</sequence>
<evidence type="ECO:0000313" key="3">
    <source>
        <dbReference type="Proteomes" id="UP001164743"/>
    </source>
</evidence>
<evidence type="ECO:0000313" key="2">
    <source>
        <dbReference type="EMBL" id="WAQ90664.1"/>
    </source>
</evidence>
<proteinExistence type="predicted"/>
<keyword evidence="3" id="KW-1185">Reference proteome</keyword>
<dbReference type="EMBL" id="CP110433">
    <property type="protein sequence ID" value="WAQ90664.1"/>
    <property type="molecule type" value="Genomic_DNA"/>
</dbReference>
<gene>
    <name evidence="2" type="ORF">PtA15_13A63</name>
</gene>